<dbReference type="InterPro" id="IPR029063">
    <property type="entry name" value="SAM-dependent_MTases_sf"/>
</dbReference>
<dbReference type="SUPFAM" id="SSF53335">
    <property type="entry name" value="S-adenosyl-L-methionine-dependent methyltransferases"/>
    <property type="match status" value="1"/>
</dbReference>
<keyword evidence="3" id="KW-1185">Reference proteome</keyword>
<dbReference type="GO" id="GO:0008168">
    <property type="term" value="F:methyltransferase activity"/>
    <property type="evidence" value="ECO:0007669"/>
    <property type="project" value="UniProtKB-KW"/>
</dbReference>
<evidence type="ECO:0000259" key="1">
    <source>
        <dbReference type="Pfam" id="PF13649"/>
    </source>
</evidence>
<dbReference type="Pfam" id="PF13649">
    <property type="entry name" value="Methyltransf_25"/>
    <property type="match status" value="1"/>
</dbReference>
<evidence type="ECO:0000313" key="3">
    <source>
        <dbReference type="Proteomes" id="UP001160625"/>
    </source>
</evidence>
<dbReference type="CDD" id="cd02440">
    <property type="entry name" value="AdoMet_MTases"/>
    <property type="match status" value="1"/>
</dbReference>
<feature type="domain" description="Methyltransferase" evidence="1">
    <location>
        <begin position="63"/>
        <end position="152"/>
    </location>
</feature>
<dbReference type="InterPro" id="IPR041698">
    <property type="entry name" value="Methyltransf_25"/>
</dbReference>
<sequence length="235" mass="26122">MIALSARSSQSELMDGEDLSAEEFAAVVADLARVNGVTRARPPTLSFIRRALRGVPKTTPITILDVGFGDGDMLRALARMLRGRTAVRLIGYDINPRSAPAAQARTPAGLPIDYITGDAFAIDPVEHIDFIISSLVTHHMDDAEIVRFLAWMEARAVRGWFVNDLHRNIVAYHGFRLLAAVARWHPIVRHDGAVSVSRSFTGADWRALIAQAALDPATVRLRWHVPFRWCLARRR</sequence>
<organism evidence="2 3">
    <name type="scientific">Sphingomonas oryzagri</name>
    <dbReference type="NCBI Taxonomy" id="3042314"/>
    <lineage>
        <taxon>Bacteria</taxon>
        <taxon>Pseudomonadati</taxon>
        <taxon>Pseudomonadota</taxon>
        <taxon>Alphaproteobacteria</taxon>
        <taxon>Sphingomonadales</taxon>
        <taxon>Sphingomonadaceae</taxon>
        <taxon>Sphingomonas</taxon>
    </lineage>
</organism>
<comment type="caution">
    <text evidence="2">The sequence shown here is derived from an EMBL/GenBank/DDBJ whole genome shotgun (WGS) entry which is preliminary data.</text>
</comment>
<accession>A0ABT6MY75</accession>
<protein>
    <submittedName>
        <fullName evidence="2">Methyltransferase domain-containing protein</fullName>
    </submittedName>
</protein>
<gene>
    <name evidence="2" type="ORF">QGN17_03395</name>
</gene>
<keyword evidence="2" id="KW-0489">Methyltransferase</keyword>
<proteinExistence type="predicted"/>
<name>A0ABT6MY75_9SPHN</name>
<dbReference type="RefSeq" id="WP_281043110.1">
    <property type="nucleotide sequence ID" value="NZ_JARYGZ010000001.1"/>
</dbReference>
<dbReference type="Gene3D" id="3.40.50.150">
    <property type="entry name" value="Vaccinia Virus protein VP39"/>
    <property type="match status" value="1"/>
</dbReference>
<keyword evidence="2" id="KW-0808">Transferase</keyword>
<reference evidence="2" key="1">
    <citation type="submission" date="2023-04" db="EMBL/GenBank/DDBJ databases">
        <title>Sphingomonas sp. MAHUQ-71 isolated from rice field.</title>
        <authorList>
            <person name="Huq M.A."/>
        </authorList>
    </citation>
    <scope>NUCLEOTIDE SEQUENCE</scope>
    <source>
        <strain evidence="2">MAHUQ-71</strain>
    </source>
</reference>
<dbReference type="EMBL" id="JARYGZ010000001">
    <property type="protein sequence ID" value="MDH7637768.1"/>
    <property type="molecule type" value="Genomic_DNA"/>
</dbReference>
<evidence type="ECO:0000313" key="2">
    <source>
        <dbReference type="EMBL" id="MDH7637768.1"/>
    </source>
</evidence>
<dbReference type="Proteomes" id="UP001160625">
    <property type="component" value="Unassembled WGS sequence"/>
</dbReference>
<dbReference type="GO" id="GO:0032259">
    <property type="term" value="P:methylation"/>
    <property type="evidence" value="ECO:0007669"/>
    <property type="project" value="UniProtKB-KW"/>
</dbReference>